<dbReference type="RefSeq" id="WP_068333348.1">
    <property type="nucleotide sequence ID" value="NZ_LVHF01000029.1"/>
</dbReference>
<dbReference type="InterPro" id="IPR050464">
    <property type="entry name" value="Zeta_carotene_desat/Oxidored"/>
</dbReference>
<name>A0A178K749_9GAMM</name>
<dbReference type="STRING" id="858640.A3K86_16040"/>
<evidence type="ECO:0000259" key="2">
    <source>
        <dbReference type="Pfam" id="PF01593"/>
    </source>
</evidence>
<dbReference type="SUPFAM" id="SSF51905">
    <property type="entry name" value="FAD/NAD(P)-binding domain"/>
    <property type="match status" value="1"/>
</dbReference>
<organism evidence="3 4">
    <name type="scientific">Photobacterium jeanii</name>
    <dbReference type="NCBI Taxonomy" id="858640"/>
    <lineage>
        <taxon>Bacteria</taxon>
        <taxon>Pseudomonadati</taxon>
        <taxon>Pseudomonadota</taxon>
        <taxon>Gammaproteobacteria</taxon>
        <taxon>Vibrionales</taxon>
        <taxon>Vibrionaceae</taxon>
        <taxon>Photobacterium</taxon>
    </lineage>
</organism>
<dbReference type="OrthoDB" id="337830at2"/>
<gene>
    <name evidence="3" type="ORF">A3K86_16040</name>
</gene>
<comment type="caution">
    <text evidence="3">The sequence shown here is derived from an EMBL/GenBank/DDBJ whole genome shotgun (WGS) entry which is preliminary data.</text>
</comment>
<dbReference type="Gene3D" id="3.50.50.60">
    <property type="entry name" value="FAD/NAD(P)-binding domain"/>
    <property type="match status" value="1"/>
</dbReference>
<keyword evidence="1" id="KW-0732">Signal</keyword>
<dbReference type="GO" id="GO:0016491">
    <property type="term" value="F:oxidoreductase activity"/>
    <property type="evidence" value="ECO:0007669"/>
    <property type="project" value="InterPro"/>
</dbReference>
<feature type="chain" id="PRO_5008090080" evidence="1">
    <location>
        <begin position="24"/>
        <end position="480"/>
    </location>
</feature>
<feature type="domain" description="Amine oxidase" evidence="2">
    <location>
        <begin position="42"/>
        <end position="476"/>
    </location>
</feature>
<dbReference type="AlphaFoldDB" id="A0A178K749"/>
<dbReference type="Pfam" id="PF01593">
    <property type="entry name" value="Amino_oxidase"/>
    <property type="match status" value="1"/>
</dbReference>
<dbReference type="EMBL" id="LVHF01000029">
    <property type="protein sequence ID" value="OAN13169.1"/>
    <property type="molecule type" value="Genomic_DNA"/>
</dbReference>
<protein>
    <submittedName>
        <fullName evidence="3">Amine oxidase</fullName>
    </submittedName>
</protein>
<keyword evidence="4" id="KW-1185">Reference proteome</keyword>
<dbReference type="PANTHER" id="PTHR42923:SF3">
    <property type="entry name" value="PROTOPORPHYRINOGEN OXIDASE"/>
    <property type="match status" value="1"/>
</dbReference>
<dbReference type="InterPro" id="IPR002937">
    <property type="entry name" value="Amino_oxidase"/>
</dbReference>
<feature type="signal peptide" evidence="1">
    <location>
        <begin position="1"/>
        <end position="23"/>
    </location>
</feature>
<evidence type="ECO:0000313" key="3">
    <source>
        <dbReference type="EMBL" id="OAN13169.1"/>
    </source>
</evidence>
<accession>A0A178K749</accession>
<dbReference type="PANTHER" id="PTHR42923">
    <property type="entry name" value="PROTOPORPHYRINOGEN OXIDASE"/>
    <property type="match status" value="1"/>
</dbReference>
<proteinExistence type="predicted"/>
<dbReference type="Proteomes" id="UP000078503">
    <property type="component" value="Unassembled WGS sequence"/>
</dbReference>
<evidence type="ECO:0000313" key="4">
    <source>
        <dbReference type="Proteomes" id="UP000078503"/>
    </source>
</evidence>
<sequence>MKKVSKLVAVIVGGLLLSANVNADVNAKQKEYDYIVVGAGAAGLSAAFTLNEAKQDFLILEKNHRVGGIAENGRKGQFHYAKGTEYLGEPYGALRNIVNKLNIPMVEIPTPMDASFYQGKMHVGSDKVALLTDKVSGEKQFKHFLHVLKSNLRMLSKAELKALDNITAKQWFDDNKVDPFIQRRYDVMARGLFGANLNDISALSVLPEVAFDYLDTYSYSELLMPSDESGSWTTKQGISLITDTIAKSLGSRLRLNSEVTKVAKVGDKYQVTFIQSLPDRQTKKESVVLTKKVIVATPAPIAAWIAKDVLTAQQKTLLSQVKYAQYVTIALFSKTPIFDQAFDLAILDGEVVTDLYDSTWVERHYNPELKTVKEFIASAYLAPKSAADTSLLALTDEQLMATTYDELSKVIPNIKQKVTGYDIKRFKYAYPVMTPGAYSRLATLRKSFNGVYLAGDYMKYPTIEAAFSSGDEAAKQAMQQ</sequence>
<dbReference type="InterPro" id="IPR036188">
    <property type="entry name" value="FAD/NAD-bd_sf"/>
</dbReference>
<reference evidence="3 4" key="1">
    <citation type="submission" date="2016-03" db="EMBL/GenBank/DDBJ databases">
        <title>Photobacterium proteolyticum sp. nov. a protease producing bacterium isolated from ocean sediments of Laizhou Bay.</title>
        <authorList>
            <person name="Li Y."/>
        </authorList>
    </citation>
    <scope>NUCLEOTIDE SEQUENCE [LARGE SCALE GENOMIC DNA]</scope>
    <source>
        <strain evidence="3 4">R-40508</strain>
    </source>
</reference>
<evidence type="ECO:0000256" key="1">
    <source>
        <dbReference type="SAM" id="SignalP"/>
    </source>
</evidence>